<comment type="caution">
    <text evidence="3">The sequence shown here is derived from an EMBL/GenBank/DDBJ whole genome shotgun (WGS) entry which is preliminary data.</text>
</comment>
<reference evidence="3 4" key="1">
    <citation type="submission" date="2018-03" db="EMBL/GenBank/DDBJ databases">
        <title>Genomic Encyclopedia of Archaeal and Bacterial Type Strains, Phase II (KMG-II): from individual species to whole genera.</title>
        <authorList>
            <person name="Goeker M."/>
        </authorList>
    </citation>
    <scope>NUCLEOTIDE SEQUENCE [LARGE SCALE GENOMIC DNA]</scope>
    <source>
        <strain evidence="3 4">DSM 100065</strain>
    </source>
</reference>
<keyword evidence="4" id="KW-1185">Reference proteome</keyword>
<organism evidence="3 4">
    <name type="scientific">Antricoccus suffuscus</name>
    <dbReference type="NCBI Taxonomy" id="1629062"/>
    <lineage>
        <taxon>Bacteria</taxon>
        <taxon>Bacillati</taxon>
        <taxon>Actinomycetota</taxon>
        <taxon>Actinomycetes</taxon>
        <taxon>Geodermatophilales</taxon>
        <taxon>Antricoccaceae</taxon>
        <taxon>Antricoccus</taxon>
    </lineage>
</organism>
<evidence type="ECO:0000313" key="3">
    <source>
        <dbReference type="EMBL" id="PRZ34812.1"/>
    </source>
</evidence>
<evidence type="ECO:0000256" key="1">
    <source>
        <dbReference type="SAM" id="MobiDB-lite"/>
    </source>
</evidence>
<protein>
    <recommendedName>
        <fullName evidence="5">PrgI family protein</fullName>
    </recommendedName>
</protein>
<dbReference type="EMBL" id="PVUE01000023">
    <property type="protein sequence ID" value="PRZ34812.1"/>
    <property type="molecule type" value="Genomic_DNA"/>
</dbReference>
<dbReference type="NCBIfam" id="NF042935">
    <property type="entry name" value="SCO6880_fam"/>
    <property type="match status" value="1"/>
</dbReference>
<name>A0A2T0ZEM8_9ACTN</name>
<feature type="transmembrane region" description="Helical" evidence="2">
    <location>
        <begin position="21"/>
        <end position="45"/>
    </location>
</feature>
<evidence type="ECO:0000313" key="4">
    <source>
        <dbReference type="Proteomes" id="UP000237752"/>
    </source>
</evidence>
<feature type="transmembrane region" description="Helical" evidence="2">
    <location>
        <begin position="51"/>
        <end position="70"/>
    </location>
</feature>
<dbReference type="AlphaFoldDB" id="A0A2T0ZEM8"/>
<sequence length="514" mass="55696">MTTSQSEGSELRVIFAKRRSTGLVFGLSVPQLVLMGAAVALITIATQDVPGPVRMGLLVLATVVAAGAYVRHFGRPFADYIPSLVGEGVLRLARARTYRGGPARAAYARASDLPGSALPGSLSTISFESFDVGAGESVGVARDSQDGTVTGVLQVAGDTFSLLSTHERAARARALQRWLDGMAQPDSPIVAVQFLTVVLPDDGDEVHRTWRTRRVDSVNEFADQIYSEALNRDTRGGWTHESYIAIRIDPSANRAVRSQVKTNGGREYGAVTLLWEWMNQAATDLRDAGLSVLGWLPERGVAAVVRRAFDPDSSSMIARRGGGLGDQAGGDDGLPSGVAPEMCGPMRAEAAMSYYAHDGYLTRSWWVTEWPRAKEGVPVGFLQPLLLEANCWHTVSLTLTPLAGRKAQRAIDLQASTQDAKRQMDEKAKRRRRRRDQREEADVDRREVELVDGYSSWNVTGLVTCTASDEGKLLAAGSSITSTMNKASLEGQIWYVEQDQAMFCGALPLARIPS</sequence>
<keyword evidence="2" id="KW-0472">Membrane</keyword>
<feature type="region of interest" description="Disordered" evidence="1">
    <location>
        <begin position="413"/>
        <end position="444"/>
    </location>
</feature>
<evidence type="ECO:0000256" key="2">
    <source>
        <dbReference type="SAM" id="Phobius"/>
    </source>
</evidence>
<keyword evidence="2" id="KW-1133">Transmembrane helix</keyword>
<keyword evidence="2" id="KW-0812">Transmembrane</keyword>
<proteinExistence type="predicted"/>
<dbReference type="OrthoDB" id="3859571at2"/>
<evidence type="ECO:0008006" key="5">
    <source>
        <dbReference type="Google" id="ProtNLM"/>
    </source>
</evidence>
<accession>A0A2T0ZEM8</accession>
<gene>
    <name evidence="3" type="ORF">CLV47_12344</name>
</gene>
<dbReference type="RefSeq" id="WP_106350828.1">
    <property type="nucleotide sequence ID" value="NZ_PVUE01000023.1"/>
</dbReference>
<feature type="compositionally biased region" description="Basic and acidic residues" evidence="1">
    <location>
        <begin position="419"/>
        <end position="428"/>
    </location>
</feature>
<dbReference type="Proteomes" id="UP000237752">
    <property type="component" value="Unassembled WGS sequence"/>
</dbReference>
<dbReference type="InterPro" id="IPR049978">
    <property type="entry name" value="SCO6880-like"/>
</dbReference>